<sequence length="452" mass="49945">MNHHSTFQLTAACASLLLSATLMAGNAQADDAEQTSPLQFYTGENGSYAKVTLEANLGFFTQDNSWFGKSEDNLGKKSDSWWESLIRPGLEASFTLPSTQTLYGRIDAVQANTFGGIDAGGTNVEYGDVDDLRIDNAYAGWRSGNLFSSLGEDFLDISFGRQRYVLGDGFLFSNEGYAGYNRAAYWIGGRNSAEYAGIIRMKSGNWSGDLVYFQADDRAESDTKVGGANVEYAVENVASLGGGFYSIDSDMGKRDSMQVYDIRGGIHPFAFADGIAALKPLRFDAEYVHEDANSDAGTSYGNGNAWHLTASYQFETLAWKPTLSYRYASFDEEYDSLFYGSSDWGSWYQGEILGEYALWNENLDSHMLRLKVQPIDPVTVNLIYYQFMVHEADGLTSDDYADEYNLIVDWAVNDNLSLSLVGAIANPDDAARQLTGGDDNWSYMMLFGCVKF</sequence>
<evidence type="ECO:0008006" key="4">
    <source>
        <dbReference type="Google" id="ProtNLM"/>
    </source>
</evidence>
<dbReference type="AlphaFoldDB" id="A0A7U3YMA7"/>
<dbReference type="KEGG" id="dpr:Despr_1852"/>
<evidence type="ECO:0000313" key="3">
    <source>
        <dbReference type="Proteomes" id="UP000006365"/>
    </source>
</evidence>
<accession>A0A7U3YMA7</accession>
<keyword evidence="3" id="KW-1185">Reference proteome</keyword>
<dbReference type="SUPFAM" id="SSF56935">
    <property type="entry name" value="Porins"/>
    <property type="match status" value="1"/>
</dbReference>
<proteinExistence type="predicted"/>
<evidence type="ECO:0000313" key="2">
    <source>
        <dbReference type="EMBL" id="ADW18000.1"/>
    </source>
</evidence>
<feature type="signal peptide" evidence="1">
    <location>
        <begin position="1"/>
        <end position="29"/>
    </location>
</feature>
<protein>
    <recommendedName>
        <fullName evidence="4">Alginate export domain-containing protein</fullName>
    </recommendedName>
</protein>
<organism evidence="2 3">
    <name type="scientific">Desulfobulbus propionicus (strain ATCC 33891 / DSM 2032 / VKM B-1956 / 1pr3)</name>
    <dbReference type="NCBI Taxonomy" id="577650"/>
    <lineage>
        <taxon>Bacteria</taxon>
        <taxon>Pseudomonadati</taxon>
        <taxon>Thermodesulfobacteriota</taxon>
        <taxon>Desulfobulbia</taxon>
        <taxon>Desulfobulbales</taxon>
        <taxon>Desulfobulbaceae</taxon>
        <taxon>Desulfobulbus</taxon>
    </lineage>
</organism>
<gene>
    <name evidence="2" type="ordered locus">Despr_1852</name>
</gene>
<dbReference type="RefSeq" id="WP_015724540.1">
    <property type="nucleotide sequence ID" value="NC_014972.1"/>
</dbReference>
<dbReference type="EMBL" id="CP002364">
    <property type="protein sequence ID" value="ADW18000.1"/>
    <property type="molecule type" value="Genomic_DNA"/>
</dbReference>
<feature type="chain" id="PRO_5031326410" description="Alginate export domain-containing protein" evidence="1">
    <location>
        <begin position="30"/>
        <end position="452"/>
    </location>
</feature>
<evidence type="ECO:0000256" key="1">
    <source>
        <dbReference type="SAM" id="SignalP"/>
    </source>
</evidence>
<name>A0A7U3YMA7_DESPD</name>
<dbReference type="Proteomes" id="UP000006365">
    <property type="component" value="Chromosome"/>
</dbReference>
<reference evidence="2 3" key="1">
    <citation type="journal article" date="2011" name="Stand. Genomic Sci.">
        <title>Complete genome sequence of Desulfobulbus propionicus type strain (1pr3).</title>
        <authorList>
            <person name="Pagani I."/>
            <person name="Lapidus A."/>
            <person name="Nolan M."/>
            <person name="Lucas S."/>
            <person name="Hammon N."/>
            <person name="Deshpande S."/>
            <person name="Cheng J.F."/>
            <person name="Chertkov O."/>
            <person name="Davenport K."/>
            <person name="Tapia R."/>
            <person name="Han C."/>
            <person name="Goodwin L."/>
            <person name="Pitluck S."/>
            <person name="Liolios K."/>
            <person name="Mavromatis K."/>
            <person name="Ivanova N."/>
            <person name="Mikhailova N."/>
            <person name="Pati A."/>
            <person name="Chen A."/>
            <person name="Palaniappan K."/>
            <person name="Land M."/>
            <person name="Hauser L."/>
            <person name="Chang Y.J."/>
            <person name="Jeffries C.D."/>
            <person name="Detter J.C."/>
            <person name="Brambilla E."/>
            <person name="Kannan K.P."/>
            <person name="Djao O.D."/>
            <person name="Rohde M."/>
            <person name="Pukall R."/>
            <person name="Spring S."/>
            <person name="Goker M."/>
            <person name="Sikorski J."/>
            <person name="Woyke T."/>
            <person name="Bristow J."/>
            <person name="Eisen J.A."/>
            <person name="Markowitz V."/>
            <person name="Hugenholtz P."/>
            <person name="Kyrpides N.C."/>
            <person name="Klenk H.P."/>
        </authorList>
    </citation>
    <scope>NUCLEOTIDE SEQUENCE [LARGE SCALE GENOMIC DNA]</scope>
    <source>
        <strain evidence="3">ATCC 33891 / DSM 2032 / 1pr3</strain>
    </source>
</reference>
<keyword evidence="1" id="KW-0732">Signal</keyword>